<keyword evidence="3" id="KW-1185">Reference proteome</keyword>
<name>A0A398BVC5_9RHOB</name>
<dbReference type="CDD" id="cd00093">
    <property type="entry name" value="HTH_XRE"/>
    <property type="match status" value="1"/>
</dbReference>
<dbReference type="SMART" id="SM00530">
    <property type="entry name" value="HTH_XRE"/>
    <property type="match status" value="1"/>
</dbReference>
<feature type="domain" description="HTH cro/C1-type" evidence="1">
    <location>
        <begin position="66"/>
        <end position="108"/>
    </location>
</feature>
<dbReference type="InterPro" id="IPR010982">
    <property type="entry name" value="Lambda_DNA-bd_dom_sf"/>
</dbReference>
<reference evidence="2 3" key="1">
    <citation type="submission" date="2018-09" db="EMBL/GenBank/DDBJ databases">
        <title>Gemmobacter lutimaris sp. nov., a marine bacterium isolated from tidal flat.</title>
        <authorList>
            <person name="Lee D.W."/>
            <person name="Yoo Y."/>
            <person name="Kim J.-J."/>
            <person name="Kim B.S."/>
        </authorList>
    </citation>
    <scope>NUCLEOTIDE SEQUENCE [LARGE SCALE GENOMIC DNA]</scope>
    <source>
        <strain evidence="2 3">YJ-T1-11</strain>
    </source>
</reference>
<dbReference type="Gene3D" id="1.10.260.40">
    <property type="entry name" value="lambda repressor-like DNA-binding domains"/>
    <property type="match status" value="1"/>
</dbReference>
<dbReference type="Pfam" id="PF01381">
    <property type="entry name" value="HTH_3"/>
    <property type="match status" value="1"/>
</dbReference>
<dbReference type="AlphaFoldDB" id="A0A398BVC5"/>
<sequence>MWPYRLGNCIGISMKTTATTRDAPNTKRGVIRDAAFAHRLEEACQANPHCPTDLPRGKQKWVYDTLAERHGISVSAEAARKWFSGETRPNPRTMRALADILGIDEGWLSLGLKPDIPTAEKGGRFRAANGAVNLVSGMIQVAGGHVATNTEPASEFEFTAIVNGHLLTLEVRLAHDLGGGKFRFTPNNRPEASMVIGVIPGADMTQADLLKLGHDQIKNCGDYRGDFYELIVTRDAQGEYSTILEPVAKIRRLDDLT</sequence>
<gene>
    <name evidence="2" type="ORF">D2N39_11365</name>
</gene>
<dbReference type="Proteomes" id="UP000266649">
    <property type="component" value="Unassembled WGS sequence"/>
</dbReference>
<evidence type="ECO:0000259" key="1">
    <source>
        <dbReference type="PROSITE" id="PS50943"/>
    </source>
</evidence>
<organism evidence="2 3">
    <name type="scientific">Gemmobacter lutimaris</name>
    <dbReference type="NCBI Taxonomy" id="2306023"/>
    <lineage>
        <taxon>Bacteria</taxon>
        <taxon>Pseudomonadati</taxon>
        <taxon>Pseudomonadota</taxon>
        <taxon>Alphaproteobacteria</taxon>
        <taxon>Rhodobacterales</taxon>
        <taxon>Paracoccaceae</taxon>
        <taxon>Gemmobacter</taxon>
    </lineage>
</organism>
<evidence type="ECO:0000313" key="3">
    <source>
        <dbReference type="Proteomes" id="UP000266649"/>
    </source>
</evidence>
<dbReference type="GO" id="GO:0003677">
    <property type="term" value="F:DNA binding"/>
    <property type="evidence" value="ECO:0007669"/>
    <property type="project" value="InterPro"/>
</dbReference>
<protein>
    <submittedName>
        <fullName evidence="2">Transcriptional regulator</fullName>
    </submittedName>
</protein>
<proteinExistence type="predicted"/>
<accession>A0A398BVC5</accession>
<dbReference type="EMBL" id="QXXQ01000005">
    <property type="protein sequence ID" value="RID91830.1"/>
    <property type="molecule type" value="Genomic_DNA"/>
</dbReference>
<comment type="caution">
    <text evidence="2">The sequence shown here is derived from an EMBL/GenBank/DDBJ whole genome shotgun (WGS) entry which is preliminary data.</text>
</comment>
<dbReference type="PROSITE" id="PS50943">
    <property type="entry name" value="HTH_CROC1"/>
    <property type="match status" value="1"/>
</dbReference>
<dbReference type="SUPFAM" id="SSF47413">
    <property type="entry name" value="lambda repressor-like DNA-binding domains"/>
    <property type="match status" value="1"/>
</dbReference>
<evidence type="ECO:0000313" key="2">
    <source>
        <dbReference type="EMBL" id="RID91830.1"/>
    </source>
</evidence>
<dbReference type="InterPro" id="IPR001387">
    <property type="entry name" value="Cro/C1-type_HTH"/>
</dbReference>